<keyword evidence="4" id="KW-0805">Transcription regulation</keyword>
<dbReference type="Pfam" id="PF11754">
    <property type="entry name" value="Velvet"/>
    <property type="match status" value="2"/>
</dbReference>
<dbReference type="GO" id="GO:0034250">
    <property type="term" value="P:positive regulation of amide metabolic process"/>
    <property type="evidence" value="ECO:0007669"/>
    <property type="project" value="UniProtKB-ARBA"/>
</dbReference>
<evidence type="ECO:0000256" key="6">
    <source>
        <dbReference type="ARBA" id="ARBA00023242"/>
    </source>
</evidence>
<keyword evidence="5" id="KW-0804">Transcription</keyword>
<keyword evidence="3" id="KW-0963">Cytoplasm</keyword>
<dbReference type="Proteomes" id="UP001310594">
    <property type="component" value="Unassembled WGS sequence"/>
</dbReference>
<feature type="compositionally biased region" description="Pro residues" evidence="8">
    <location>
        <begin position="470"/>
        <end position="481"/>
    </location>
</feature>
<protein>
    <submittedName>
        <fullName evidence="10">Velum formation-related protein</fullName>
    </submittedName>
</protein>
<dbReference type="PANTHER" id="PTHR33572">
    <property type="entry name" value="SPORE DEVELOPMENT REGULATOR VOSA"/>
    <property type="match status" value="1"/>
</dbReference>
<dbReference type="GO" id="GO:0005737">
    <property type="term" value="C:cytoplasm"/>
    <property type="evidence" value="ECO:0007669"/>
    <property type="project" value="UniProtKB-SubCell"/>
</dbReference>
<dbReference type="InterPro" id="IPR038491">
    <property type="entry name" value="Velvet_dom_sf"/>
</dbReference>
<feature type="compositionally biased region" description="Polar residues" evidence="8">
    <location>
        <begin position="293"/>
        <end position="325"/>
    </location>
</feature>
<dbReference type="AlphaFoldDB" id="A0AAN7VTH7"/>
<accession>A0AAN7VTH7</accession>
<evidence type="ECO:0000256" key="1">
    <source>
        <dbReference type="ARBA" id="ARBA00004123"/>
    </source>
</evidence>
<dbReference type="InterPro" id="IPR021740">
    <property type="entry name" value="Velvet"/>
</dbReference>
<organism evidence="10 11">
    <name type="scientific">Elasticomyces elasticus</name>
    <dbReference type="NCBI Taxonomy" id="574655"/>
    <lineage>
        <taxon>Eukaryota</taxon>
        <taxon>Fungi</taxon>
        <taxon>Dikarya</taxon>
        <taxon>Ascomycota</taxon>
        <taxon>Pezizomycotina</taxon>
        <taxon>Dothideomycetes</taxon>
        <taxon>Dothideomycetidae</taxon>
        <taxon>Mycosphaerellales</taxon>
        <taxon>Teratosphaeriaceae</taxon>
        <taxon>Elasticomyces</taxon>
    </lineage>
</organism>
<sequence length="610" mass="67112">MEQPRVIPVDNESKSSAMRTTKDGKQLLYTLEVLQQPVRARACGAGAKSSADRRPVDPPPIVMLRIFDGQKPDQDITFSMNANYFLFATLEQARPMAHGRVAESKQQLTVLTGTPVAGMVYLDRPNPAGYFIFPDLSVRHEGKYRLGFSLYEELKDVKFEDGVDGAEASVDPCVTHRLEVKSEPFTVFSAKKFPGLTESTSLSRMVADQGCRVRIRRDVRMRRRDAKGKDWDDYEDDTAQARARMSATPETSSAYPTLPTPHGYADTKGRPRSASDASRQSLALPLSRKPSLQDLNQSYNQPFSTGPHTPQNGYAQSSPYGPSPTQQYQAPPFMQQPPMQPPPPQYPQQQSYHAPPSVPAPAPSQQGYYGYAPALAPVPSGPPQYSAPPSYDSGRMSVGYPSQMPPEHRHSYTGPSPAYTAPFVQQPPTSQYPIHEVAQPAYQQSAPVSSYAVQHGYQHGYSSHDFANRAPPPQPVQPPIHSPGGDASLASRASFERLAPLPPLRVPADLSGIIEPSPVRNISTDSYYPATSETRKRQHGSVFREPEQYAPMRQGARPRDTYGSYSSGDVIEAGDDGDDSSSGPLDPSIMRYKRAYGGYVQRELPPHSDE</sequence>
<feature type="region of interest" description="Disordered" evidence="8">
    <location>
        <begin position="1"/>
        <end position="21"/>
    </location>
</feature>
<evidence type="ECO:0000259" key="9">
    <source>
        <dbReference type="PROSITE" id="PS51821"/>
    </source>
</evidence>
<evidence type="ECO:0000256" key="3">
    <source>
        <dbReference type="ARBA" id="ARBA00022490"/>
    </source>
</evidence>
<name>A0AAN7VTH7_9PEZI</name>
<dbReference type="InterPro" id="IPR037525">
    <property type="entry name" value="Velvet_dom"/>
</dbReference>
<dbReference type="GO" id="GO:0051176">
    <property type="term" value="P:positive regulation of sulfur metabolic process"/>
    <property type="evidence" value="ECO:0007669"/>
    <property type="project" value="UniProtKB-ARBA"/>
</dbReference>
<evidence type="ECO:0000256" key="2">
    <source>
        <dbReference type="ARBA" id="ARBA00004496"/>
    </source>
</evidence>
<feature type="region of interest" description="Disordered" evidence="8">
    <location>
        <begin position="224"/>
        <end position="366"/>
    </location>
</feature>
<feature type="compositionally biased region" description="Polar residues" evidence="8">
    <location>
        <begin position="520"/>
        <end position="532"/>
    </location>
</feature>
<comment type="similarity">
    <text evidence="7">Belongs to the velvet family. VeA subfamily.</text>
</comment>
<comment type="subcellular location">
    <subcellularLocation>
        <location evidence="2">Cytoplasm</location>
    </subcellularLocation>
    <subcellularLocation>
        <location evidence="1">Nucleus</location>
    </subcellularLocation>
</comment>
<feature type="compositionally biased region" description="Pro residues" evidence="8">
    <location>
        <begin position="334"/>
        <end position="346"/>
    </location>
</feature>
<evidence type="ECO:0000256" key="4">
    <source>
        <dbReference type="ARBA" id="ARBA00023015"/>
    </source>
</evidence>
<keyword evidence="6" id="KW-0539">Nucleus</keyword>
<comment type="caution">
    <text evidence="10">The sequence shown here is derived from an EMBL/GenBank/DDBJ whole genome shotgun (WGS) entry which is preliminary data.</text>
</comment>
<evidence type="ECO:0000256" key="8">
    <source>
        <dbReference type="SAM" id="MobiDB-lite"/>
    </source>
</evidence>
<reference evidence="10" key="1">
    <citation type="submission" date="2023-08" db="EMBL/GenBank/DDBJ databases">
        <title>Black Yeasts Isolated from many extreme environments.</title>
        <authorList>
            <person name="Coleine C."/>
            <person name="Stajich J.E."/>
            <person name="Selbmann L."/>
        </authorList>
    </citation>
    <scope>NUCLEOTIDE SEQUENCE</scope>
    <source>
        <strain evidence="10">CCFEE 5810</strain>
    </source>
</reference>
<dbReference type="GO" id="GO:0005634">
    <property type="term" value="C:nucleus"/>
    <property type="evidence" value="ECO:0007669"/>
    <property type="project" value="UniProtKB-SubCell"/>
</dbReference>
<dbReference type="EMBL" id="JAVRQU010000005">
    <property type="protein sequence ID" value="KAK5702847.1"/>
    <property type="molecule type" value="Genomic_DNA"/>
</dbReference>
<dbReference type="PANTHER" id="PTHR33572:SF14">
    <property type="entry name" value="DEVELOPMENTAL AND SECONDARY METABOLISM REGULATOR VEA"/>
    <property type="match status" value="1"/>
</dbReference>
<proteinExistence type="inferred from homology"/>
<gene>
    <name evidence="10" type="primary">VEL1</name>
    <name evidence="10" type="ORF">LTR97_003793</name>
</gene>
<feature type="domain" description="Velvet" evidence="9">
    <location>
        <begin position="24"/>
        <end position="216"/>
    </location>
</feature>
<feature type="region of interest" description="Disordered" evidence="8">
    <location>
        <begin position="461"/>
        <end position="488"/>
    </location>
</feature>
<evidence type="ECO:0000313" key="10">
    <source>
        <dbReference type="EMBL" id="KAK5702847.1"/>
    </source>
</evidence>
<evidence type="ECO:0000256" key="7">
    <source>
        <dbReference type="ARBA" id="ARBA00038005"/>
    </source>
</evidence>
<dbReference type="GO" id="GO:0043455">
    <property type="term" value="P:regulation of secondary metabolic process"/>
    <property type="evidence" value="ECO:0007669"/>
    <property type="project" value="UniProtKB-ARBA"/>
</dbReference>
<evidence type="ECO:0000313" key="11">
    <source>
        <dbReference type="Proteomes" id="UP001310594"/>
    </source>
</evidence>
<dbReference type="PROSITE" id="PS51821">
    <property type="entry name" value="VELVET"/>
    <property type="match status" value="1"/>
</dbReference>
<dbReference type="FunFam" id="2.60.40.3960:FF:000001">
    <property type="entry name" value="Sexual development activator VeA"/>
    <property type="match status" value="1"/>
</dbReference>
<evidence type="ECO:0000256" key="5">
    <source>
        <dbReference type="ARBA" id="ARBA00023163"/>
    </source>
</evidence>
<dbReference type="Gene3D" id="2.60.40.3960">
    <property type="entry name" value="Velvet domain"/>
    <property type="match status" value="1"/>
</dbReference>
<feature type="region of interest" description="Disordered" evidence="8">
    <location>
        <begin position="380"/>
        <end position="428"/>
    </location>
</feature>
<feature type="region of interest" description="Disordered" evidence="8">
    <location>
        <begin position="517"/>
        <end position="589"/>
    </location>
</feature>